<dbReference type="Pfam" id="PF24481">
    <property type="entry name" value="CT398_CC"/>
    <property type="match status" value="1"/>
</dbReference>
<reference evidence="4 5" key="1">
    <citation type="journal article" date="2015" name="Stand. Genomic Sci.">
        <title>Genomic Encyclopedia of Bacterial and Archaeal Type Strains, Phase III: the genomes of soil and plant-associated and newly described type strains.</title>
        <authorList>
            <person name="Whitman W.B."/>
            <person name="Woyke T."/>
            <person name="Klenk H.P."/>
            <person name="Zhou Y."/>
            <person name="Lilburn T.G."/>
            <person name="Beck B.J."/>
            <person name="De Vos P."/>
            <person name="Vandamme P."/>
            <person name="Eisen J.A."/>
            <person name="Garrity G."/>
            <person name="Hugenholtz P."/>
            <person name="Kyrpides N.C."/>
        </authorList>
    </citation>
    <scope>NUCLEOTIDE SEQUENCE [LARGE SCALE GENOMIC DNA]</scope>
    <source>
        <strain evidence="4 5">CECT 7306</strain>
    </source>
</reference>
<dbReference type="Proteomes" id="UP000276232">
    <property type="component" value="Unassembled WGS sequence"/>
</dbReference>
<keyword evidence="1" id="KW-0175">Coiled coil</keyword>
<dbReference type="Pfam" id="PF02591">
    <property type="entry name" value="Zn_ribbon_9"/>
    <property type="match status" value="1"/>
</dbReference>
<feature type="domain" description="C4-type zinc ribbon" evidence="2">
    <location>
        <begin position="214"/>
        <end position="248"/>
    </location>
</feature>
<evidence type="ECO:0000259" key="2">
    <source>
        <dbReference type="Pfam" id="PF02591"/>
    </source>
</evidence>
<name>A0A3N1HTP0_9ACTN</name>
<evidence type="ECO:0000313" key="5">
    <source>
        <dbReference type="Proteomes" id="UP000276232"/>
    </source>
</evidence>
<dbReference type="PANTHER" id="PTHR39082">
    <property type="entry name" value="PHOSPHOLIPASE C-BETA-2-RELATED"/>
    <property type="match status" value="1"/>
</dbReference>
<proteinExistence type="predicted"/>
<evidence type="ECO:0000256" key="1">
    <source>
        <dbReference type="SAM" id="Coils"/>
    </source>
</evidence>
<dbReference type="InterPro" id="IPR052376">
    <property type="entry name" value="Oxidative_Scav/Glycosyltrans"/>
</dbReference>
<comment type="caution">
    <text evidence="4">The sequence shown here is derived from an EMBL/GenBank/DDBJ whole genome shotgun (WGS) entry which is preliminary data.</text>
</comment>
<gene>
    <name evidence="4" type="ORF">EDC03_0372</name>
</gene>
<accession>A0A3N1HTP0</accession>
<dbReference type="Gene3D" id="1.10.287.1490">
    <property type="match status" value="1"/>
</dbReference>
<dbReference type="InterPro" id="IPR003743">
    <property type="entry name" value="Zf-RING_7"/>
</dbReference>
<organism evidence="4 5">
    <name type="scientific">Pseudokineococcus lusitanus</name>
    <dbReference type="NCBI Taxonomy" id="763993"/>
    <lineage>
        <taxon>Bacteria</taxon>
        <taxon>Bacillati</taxon>
        <taxon>Actinomycetota</taxon>
        <taxon>Actinomycetes</taxon>
        <taxon>Kineosporiales</taxon>
        <taxon>Kineosporiaceae</taxon>
        <taxon>Pseudokineococcus</taxon>
    </lineage>
</organism>
<dbReference type="InParanoid" id="A0A3N1HTP0"/>
<sequence>MPTTRETALTTTAPARDQLRLLDVQALDTRLAQLAHRRATLPERAAVTERQERYASLRDEVVRARTVATDVGREVAKAEQEVELVRSRATRNQQRLDSGAVSAKDATALVAELESLARRQAVLEDVELEVMERQEQAQAALAGLETLLADVESEMAEAVTARDAAIASVDADVESVTADRERTAGTVDAALLEIYEQARRDFRGLGAAPLRARRCEGCRMELNNVEIGRIRAAPEDAVLRCEECDRILVRTPESGL</sequence>
<dbReference type="RefSeq" id="WP_241966972.1">
    <property type="nucleotide sequence ID" value="NZ_RJKN01000001.1"/>
</dbReference>
<feature type="domain" description="CT398-like coiled coil hairpin" evidence="3">
    <location>
        <begin position="24"/>
        <end position="200"/>
    </location>
</feature>
<evidence type="ECO:0000259" key="3">
    <source>
        <dbReference type="Pfam" id="PF24481"/>
    </source>
</evidence>
<dbReference type="AlphaFoldDB" id="A0A3N1HTP0"/>
<dbReference type="InterPro" id="IPR056003">
    <property type="entry name" value="CT398_CC_hairpin"/>
</dbReference>
<keyword evidence="5" id="KW-1185">Reference proteome</keyword>
<dbReference type="EMBL" id="RJKN01000001">
    <property type="protein sequence ID" value="ROP45766.1"/>
    <property type="molecule type" value="Genomic_DNA"/>
</dbReference>
<feature type="coiled-coil region" evidence="1">
    <location>
        <begin position="134"/>
        <end position="161"/>
    </location>
</feature>
<protein>
    <submittedName>
        <fullName evidence="4">Uncharacterized protein</fullName>
    </submittedName>
</protein>
<dbReference type="PANTHER" id="PTHR39082:SF1">
    <property type="entry name" value="SCAVENGER RECEPTOR CLASS A MEMBER 3"/>
    <property type="match status" value="1"/>
</dbReference>
<evidence type="ECO:0000313" key="4">
    <source>
        <dbReference type="EMBL" id="ROP45766.1"/>
    </source>
</evidence>